<reference evidence="2" key="1">
    <citation type="submission" date="2016-09" db="EMBL/GenBank/DDBJ databases">
        <authorList>
            <person name="Varghese N."/>
            <person name="Submissions S."/>
        </authorList>
    </citation>
    <scope>NUCLEOTIDE SEQUENCE [LARGE SCALE GENOMIC DNA]</scope>
    <source>
        <strain evidence="2">25nlg</strain>
    </source>
</reference>
<evidence type="ECO:0000313" key="2">
    <source>
        <dbReference type="Proteomes" id="UP000242662"/>
    </source>
</evidence>
<protein>
    <submittedName>
        <fullName evidence="1">Uncharacterized protein</fullName>
    </submittedName>
</protein>
<proteinExistence type="predicted"/>
<dbReference type="EMBL" id="FMYM01000004">
    <property type="protein sequence ID" value="SDB95235.1"/>
    <property type="molecule type" value="Genomic_DNA"/>
</dbReference>
<accession>A0A1G6HMW6</accession>
<organism evidence="1 2">
    <name type="scientific">Shouchella lonarensis</name>
    <dbReference type="NCBI Taxonomy" id="1464122"/>
    <lineage>
        <taxon>Bacteria</taxon>
        <taxon>Bacillati</taxon>
        <taxon>Bacillota</taxon>
        <taxon>Bacilli</taxon>
        <taxon>Bacillales</taxon>
        <taxon>Bacillaceae</taxon>
        <taxon>Shouchella</taxon>
    </lineage>
</organism>
<dbReference type="Proteomes" id="UP000242662">
    <property type="component" value="Unassembled WGS sequence"/>
</dbReference>
<gene>
    <name evidence="1" type="ORF">SAMN05421737_10469</name>
</gene>
<name>A0A1G6HMW6_9BACI</name>
<dbReference type="InterPro" id="IPR055870">
    <property type="entry name" value="DUF7447"/>
</dbReference>
<dbReference type="RefSeq" id="WP_090775200.1">
    <property type="nucleotide sequence ID" value="NZ_FMYM01000004.1"/>
</dbReference>
<keyword evidence="2" id="KW-1185">Reference proteome</keyword>
<evidence type="ECO:0000313" key="1">
    <source>
        <dbReference type="EMBL" id="SDB95235.1"/>
    </source>
</evidence>
<dbReference type="Pfam" id="PF24239">
    <property type="entry name" value="DUF7447"/>
    <property type="match status" value="1"/>
</dbReference>
<sequence>MLTITEMKARNAAAGYYWFSRGNMRLFKTKIETRPTKDGYFITSDQPGNTDRRFSIQLFDLSTSDVYTIGAFQEFATLADAKAALKTLLKAKRCA</sequence>
<dbReference type="AlphaFoldDB" id="A0A1G6HMW6"/>